<dbReference type="Proteomes" id="UP001209540">
    <property type="component" value="Unassembled WGS sequence"/>
</dbReference>
<feature type="compositionally biased region" description="Polar residues" evidence="4">
    <location>
        <begin position="782"/>
        <end position="799"/>
    </location>
</feature>
<keyword evidence="7" id="KW-1185">Reference proteome</keyword>
<feature type="compositionally biased region" description="Low complexity" evidence="4">
    <location>
        <begin position="753"/>
        <end position="767"/>
    </location>
</feature>
<dbReference type="Pfam" id="PF00069">
    <property type="entry name" value="Pkinase"/>
    <property type="match status" value="1"/>
</dbReference>
<evidence type="ECO:0000256" key="4">
    <source>
        <dbReference type="SAM" id="MobiDB-lite"/>
    </source>
</evidence>
<feature type="compositionally biased region" description="Polar residues" evidence="4">
    <location>
        <begin position="407"/>
        <end position="439"/>
    </location>
</feature>
<accession>A0AAD5JY47</accession>
<evidence type="ECO:0000259" key="5">
    <source>
        <dbReference type="PROSITE" id="PS50011"/>
    </source>
</evidence>
<evidence type="ECO:0000313" key="7">
    <source>
        <dbReference type="Proteomes" id="UP001209540"/>
    </source>
</evidence>
<feature type="compositionally biased region" description="Basic and acidic residues" evidence="4">
    <location>
        <begin position="689"/>
        <end position="709"/>
    </location>
</feature>
<comment type="similarity">
    <text evidence="1">Belongs to the protein kinase superfamily. STE Ser/Thr protein kinase family. STE20 subfamily.</text>
</comment>
<feature type="region of interest" description="Disordered" evidence="4">
    <location>
        <begin position="296"/>
        <end position="328"/>
    </location>
</feature>
<keyword evidence="6" id="KW-0808">Transferase</keyword>
<feature type="compositionally biased region" description="Basic and acidic residues" evidence="4">
    <location>
        <begin position="308"/>
        <end position="325"/>
    </location>
</feature>
<feature type="region of interest" description="Disordered" evidence="4">
    <location>
        <begin position="507"/>
        <end position="807"/>
    </location>
</feature>
<feature type="region of interest" description="Disordered" evidence="4">
    <location>
        <begin position="364"/>
        <end position="460"/>
    </location>
</feature>
<protein>
    <submittedName>
        <fullName evidence="6">Kinase-like domain-containing protein</fullName>
    </submittedName>
</protein>
<proteinExistence type="inferred from homology"/>
<dbReference type="InterPro" id="IPR011009">
    <property type="entry name" value="Kinase-like_dom_sf"/>
</dbReference>
<dbReference type="PROSITE" id="PS50011">
    <property type="entry name" value="PROTEIN_KINASE_DOM"/>
    <property type="match status" value="1"/>
</dbReference>
<dbReference type="GO" id="GO:0005524">
    <property type="term" value="F:ATP binding"/>
    <property type="evidence" value="ECO:0007669"/>
    <property type="project" value="UniProtKB-KW"/>
</dbReference>
<dbReference type="CDD" id="cd14014">
    <property type="entry name" value="STKc_PknB_like"/>
    <property type="match status" value="1"/>
</dbReference>
<evidence type="ECO:0000256" key="3">
    <source>
        <dbReference type="ARBA" id="ARBA00022840"/>
    </source>
</evidence>
<comment type="caution">
    <text evidence="6">The sequence shown here is derived from an EMBL/GenBank/DDBJ whole genome shotgun (WGS) entry which is preliminary data.</text>
</comment>
<dbReference type="PANTHER" id="PTHR45832:SF22">
    <property type="entry name" value="SERINE_THREONINE-PROTEIN KINASE SAMKA-RELATED"/>
    <property type="match status" value="1"/>
</dbReference>
<name>A0AAD5JY47_9FUNG</name>
<feature type="compositionally biased region" description="Low complexity" evidence="4">
    <location>
        <begin position="365"/>
        <end position="374"/>
    </location>
</feature>
<dbReference type="AlphaFoldDB" id="A0AAD5JY47"/>
<evidence type="ECO:0000313" key="6">
    <source>
        <dbReference type="EMBL" id="KAI9259614.1"/>
    </source>
</evidence>
<dbReference type="Gene3D" id="1.10.510.10">
    <property type="entry name" value="Transferase(Phosphotransferase) domain 1"/>
    <property type="match status" value="1"/>
</dbReference>
<keyword evidence="6" id="KW-0418">Kinase</keyword>
<feature type="compositionally biased region" description="Low complexity" evidence="4">
    <location>
        <begin position="620"/>
        <end position="629"/>
    </location>
</feature>
<dbReference type="SUPFAM" id="SSF56112">
    <property type="entry name" value="Protein kinase-like (PK-like)"/>
    <property type="match status" value="1"/>
</dbReference>
<evidence type="ECO:0000256" key="1">
    <source>
        <dbReference type="ARBA" id="ARBA00008874"/>
    </source>
</evidence>
<dbReference type="SMART" id="SM00220">
    <property type="entry name" value="S_TKc"/>
    <property type="match status" value="1"/>
</dbReference>
<feature type="compositionally biased region" description="Basic residues" evidence="4">
    <location>
        <begin position="657"/>
        <end position="666"/>
    </location>
</feature>
<feature type="domain" description="Protein kinase" evidence="5">
    <location>
        <begin position="20"/>
        <end position="281"/>
    </location>
</feature>
<keyword evidence="3" id="KW-0067">ATP-binding</keyword>
<reference evidence="6" key="1">
    <citation type="journal article" date="2022" name="IScience">
        <title>Evolution of zygomycete secretomes and the origins of terrestrial fungal ecologies.</title>
        <authorList>
            <person name="Chang Y."/>
            <person name="Wang Y."/>
            <person name="Mondo S."/>
            <person name="Ahrendt S."/>
            <person name="Andreopoulos W."/>
            <person name="Barry K."/>
            <person name="Beard J."/>
            <person name="Benny G.L."/>
            <person name="Blankenship S."/>
            <person name="Bonito G."/>
            <person name="Cuomo C."/>
            <person name="Desiro A."/>
            <person name="Gervers K.A."/>
            <person name="Hundley H."/>
            <person name="Kuo A."/>
            <person name="LaButti K."/>
            <person name="Lang B.F."/>
            <person name="Lipzen A."/>
            <person name="O'Donnell K."/>
            <person name="Pangilinan J."/>
            <person name="Reynolds N."/>
            <person name="Sandor L."/>
            <person name="Smith M.E."/>
            <person name="Tsang A."/>
            <person name="Grigoriev I.V."/>
            <person name="Stajich J.E."/>
            <person name="Spatafora J.W."/>
        </authorList>
    </citation>
    <scope>NUCLEOTIDE SEQUENCE</scope>
    <source>
        <strain evidence="6">RSA 2281</strain>
    </source>
</reference>
<evidence type="ECO:0000256" key="2">
    <source>
        <dbReference type="ARBA" id="ARBA00022741"/>
    </source>
</evidence>
<organism evidence="6 7">
    <name type="scientific">Phascolomyces articulosus</name>
    <dbReference type="NCBI Taxonomy" id="60185"/>
    <lineage>
        <taxon>Eukaryota</taxon>
        <taxon>Fungi</taxon>
        <taxon>Fungi incertae sedis</taxon>
        <taxon>Mucoromycota</taxon>
        <taxon>Mucoromycotina</taxon>
        <taxon>Mucoromycetes</taxon>
        <taxon>Mucorales</taxon>
        <taxon>Lichtheimiaceae</taxon>
        <taxon>Phascolomyces</taxon>
    </lineage>
</organism>
<keyword evidence="2" id="KW-0547">Nucleotide-binding</keyword>
<dbReference type="InterPro" id="IPR051931">
    <property type="entry name" value="PAK3-like"/>
</dbReference>
<dbReference type="EMBL" id="JAIXMP010000017">
    <property type="protein sequence ID" value="KAI9259614.1"/>
    <property type="molecule type" value="Genomic_DNA"/>
</dbReference>
<dbReference type="PROSITE" id="PS00108">
    <property type="entry name" value="PROTEIN_KINASE_ST"/>
    <property type="match status" value="1"/>
</dbReference>
<dbReference type="GO" id="GO:0004672">
    <property type="term" value="F:protein kinase activity"/>
    <property type="evidence" value="ECO:0007669"/>
    <property type="project" value="InterPro"/>
</dbReference>
<feature type="compositionally biased region" description="Polar residues" evidence="4">
    <location>
        <begin position="608"/>
        <end position="619"/>
    </location>
</feature>
<dbReference type="PANTHER" id="PTHR45832">
    <property type="entry name" value="SERINE/THREONINE-PROTEIN KINASE SAMKA-RELATED-RELATED"/>
    <property type="match status" value="1"/>
</dbReference>
<dbReference type="InterPro" id="IPR008271">
    <property type="entry name" value="Ser/Thr_kinase_AS"/>
</dbReference>
<reference evidence="6" key="2">
    <citation type="submission" date="2023-02" db="EMBL/GenBank/DDBJ databases">
        <authorList>
            <consortium name="DOE Joint Genome Institute"/>
            <person name="Mondo S.J."/>
            <person name="Chang Y."/>
            <person name="Wang Y."/>
            <person name="Ahrendt S."/>
            <person name="Andreopoulos W."/>
            <person name="Barry K."/>
            <person name="Beard J."/>
            <person name="Benny G.L."/>
            <person name="Blankenship S."/>
            <person name="Bonito G."/>
            <person name="Cuomo C."/>
            <person name="Desiro A."/>
            <person name="Gervers K.A."/>
            <person name="Hundley H."/>
            <person name="Kuo A."/>
            <person name="LaButti K."/>
            <person name="Lang B.F."/>
            <person name="Lipzen A."/>
            <person name="O'Donnell K."/>
            <person name="Pangilinan J."/>
            <person name="Reynolds N."/>
            <person name="Sandor L."/>
            <person name="Smith M.W."/>
            <person name="Tsang A."/>
            <person name="Grigoriev I.V."/>
            <person name="Stajich J.E."/>
            <person name="Spatafora J.W."/>
        </authorList>
    </citation>
    <scope>NUCLEOTIDE SEQUENCE</scope>
    <source>
        <strain evidence="6">RSA 2281</strain>
    </source>
</reference>
<sequence>MQHVNGVPVYNDDPIHYYEGLDEEPTWFSAQGGVYRCKSRQAPYTPVAIKKYLVEDSELYPDLFVMPKELVENEIYTMTKCNHPNILKLLGVYLHDEFVYLIMPYCTGGSLQQYVFEHHLTIGQLVHIITSIASGLAEVHGHGYIHRDIKCDNIFLVEESNEIVIGDFGVVSITPAADSNVEEAGVVLFWSPELVQRKIVNRKIDIWALGIVILEILNGGKAPYEDEKLNEEEIKQRILDNGKPLYPSNLPSRLVGLLDICLSPDPRGRASASDILQHPFLCDYEPEPLFPANRVEPTPMSEEEEEGVFEHHHHQEVDDSEKMSVDNEDENMEDDAAMVTALKKLRALETLHDIDIGLSDMTNDQQVAEQQQQQKPLSASASVVADNTAEPGDTSMNEGDDEDDTRQPPSKTPSLQPDSPTTSTADDNASISATTPTASETKDTFQSRKQQQQQQQISDIRRCRLPIRSFTLSKEDAATASAQEKVLNVLRKRQSISDAHWSQGSRLPMFKAMTLPPPSSTSKVSSNEKRIRRAKSVRLPKDMTLPPSGATTSTTEKPLRKPMVRSHTVPSSQSHTLLLHKKTTTSSENKKKLPKKSIKSNKNNENEAPSSSSTESLNKSPTLSTFSSSSKKRLPTRPKVLLSYGGRKIQDEEPPKKRLSMFRRKCPPGETRTARLMMGISTTGRRHSSLREQIQEKEEGEKGGTERRSPPVLGSGRLLRFAYQENHHTSKKRPVSVGSSKIQSESKKLQPESSQTTISETKIISSSRRQSVPSFHRKTSSTDKQQVAPTKSNRSTTALSAKIVRVH</sequence>
<gene>
    <name evidence="6" type="ORF">BDA99DRAFT_513700</name>
</gene>
<dbReference type="InterPro" id="IPR000719">
    <property type="entry name" value="Prot_kinase_dom"/>
</dbReference>